<keyword evidence="1" id="KW-0732">Signal</keyword>
<evidence type="ECO:0000313" key="3">
    <source>
        <dbReference type="Proteomes" id="UP000267223"/>
    </source>
</evidence>
<keyword evidence="3" id="KW-1185">Reference proteome</keyword>
<dbReference type="SUPFAM" id="SSF69318">
    <property type="entry name" value="Integrin alpha N-terminal domain"/>
    <property type="match status" value="1"/>
</dbReference>
<dbReference type="OrthoDB" id="1391917at2"/>
<sequence length="519" mass="58341">MKKNHSYSLLIFSFLGFFISGFSWLSNSRKEILSPRSDPPGKELAKIYCAMCHLFPEPSLLDKETWKQKVLPNMGWRLGIRNPGDNPYEGMDSEEMRLVKTQNVYPLQAVLQKENWQKIVDYYTAASPQKPLPQKGVLPVHDTLTQFHAEEVYIGKKITPKTCMVKFDPSTSFLFVGDANNEVYAINNKLEAVGLWKMKSPAVDIDFSIPDVLRFLCIGSISPSDKKEGEISVVGPGAAASKPLIYGFENLARPVQFANADLNQDGIHDLIICQFGNHNGKLSWFENGDPKKEHLLINQPGARKVIVKDFNGDGKPDIIALMAQAREELLLFLNDGNGNFTQKILAQFPPVYGVSYFELADFNHDGHPDILLTNGDNWDLSPIKKYYHGIRILMNDGKNNFKEKLFIPFYGASKAMAFDFDGDGDLDIAAISFYDDPEKPEQSFMYLENKGDLKFTASTTKLAGKGKWLTMDIGDFDNDGDTDIFLGSFIYNIAEFSKLVSKGTASFPQILLLKNNRFK</sequence>
<gene>
    <name evidence="2" type="ORF">EFY79_00065</name>
</gene>
<dbReference type="Pfam" id="PF13517">
    <property type="entry name" value="FG-GAP_3"/>
    <property type="match status" value="2"/>
</dbReference>
<organism evidence="2 3">
    <name type="scientific">Hanamia caeni</name>
    <dbReference type="NCBI Taxonomy" id="2294116"/>
    <lineage>
        <taxon>Bacteria</taxon>
        <taxon>Pseudomonadati</taxon>
        <taxon>Bacteroidota</taxon>
        <taxon>Chitinophagia</taxon>
        <taxon>Chitinophagales</taxon>
        <taxon>Chitinophagaceae</taxon>
        <taxon>Hanamia</taxon>
    </lineage>
</organism>
<dbReference type="PANTHER" id="PTHR44103:SF1">
    <property type="entry name" value="PROPROTEIN CONVERTASE P"/>
    <property type="match status" value="1"/>
</dbReference>
<dbReference type="PANTHER" id="PTHR44103">
    <property type="entry name" value="PROPROTEIN CONVERTASE P"/>
    <property type="match status" value="1"/>
</dbReference>
<dbReference type="Gene3D" id="2.130.10.130">
    <property type="entry name" value="Integrin alpha, N-terminal"/>
    <property type="match status" value="1"/>
</dbReference>
<comment type="caution">
    <text evidence="2">The sequence shown here is derived from an EMBL/GenBank/DDBJ whole genome shotgun (WGS) entry which is preliminary data.</text>
</comment>
<dbReference type="InterPro" id="IPR013517">
    <property type="entry name" value="FG-GAP"/>
</dbReference>
<proteinExistence type="predicted"/>
<evidence type="ECO:0000313" key="2">
    <source>
        <dbReference type="EMBL" id="RNI39739.1"/>
    </source>
</evidence>
<evidence type="ECO:0000256" key="1">
    <source>
        <dbReference type="ARBA" id="ARBA00022729"/>
    </source>
</evidence>
<dbReference type="EMBL" id="RJJR01000001">
    <property type="protein sequence ID" value="RNI39739.1"/>
    <property type="molecule type" value="Genomic_DNA"/>
</dbReference>
<reference evidence="2 3" key="1">
    <citation type="submission" date="2018-11" db="EMBL/GenBank/DDBJ databases">
        <title>Draft genome sequence of Ferruginibacter sp. BO-59.</title>
        <authorList>
            <person name="Im W.T."/>
        </authorList>
    </citation>
    <scope>NUCLEOTIDE SEQUENCE [LARGE SCALE GENOMIC DNA]</scope>
    <source>
        <strain evidence="2 3">BO-59</strain>
    </source>
</reference>
<name>A0A3M9NPP2_9BACT</name>
<dbReference type="InterPro" id="IPR028994">
    <property type="entry name" value="Integrin_alpha_N"/>
</dbReference>
<protein>
    <submittedName>
        <fullName evidence="2">VCBS repeat-containing protein</fullName>
    </submittedName>
</protein>
<dbReference type="AlphaFoldDB" id="A0A3M9NPP2"/>
<accession>A0A3M9NPP2</accession>
<dbReference type="Proteomes" id="UP000267223">
    <property type="component" value="Unassembled WGS sequence"/>
</dbReference>
<dbReference type="RefSeq" id="WP_123118630.1">
    <property type="nucleotide sequence ID" value="NZ_RJJR01000001.1"/>
</dbReference>